<reference evidence="1 2" key="1">
    <citation type="submission" date="2016-05" db="EMBL/GenBank/DDBJ databases">
        <title>Complete Genome and Methylome Analysis of Psychrotrophic Bacterial Isolates from Antarctic Lake Untersee.</title>
        <authorList>
            <person name="Fomenkov A."/>
            <person name="Akimov V.N."/>
            <person name="Vasilyeva L.V."/>
            <person name="Andersen D."/>
            <person name="Vincze T."/>
            <person name="Roberts R.J."/>
        </authorList>
    </citation>
    <scope>NUCLEOTIDE SEQUENCE [LARGE SCALE GENOMIC DNA]</scope>
    <source>
        <strain evidence="1 2">U14-5</strain>
    </source>
</reference>
<organism evidence="1 2">
    <name type="scientific">Bacillus safensis</name>
    <dbReference type="NCBI Taxonomy" id="561879"/>
    <lineage>
        <taxon>Bacteria</taxon>
        <taxon>Bacillati</taxon>
        <taxon>Bacillota</taxon>
        <taxon>Bacilli</taxon>
        <taxon>Bacillales</taxon>
        <taxon>Bacillaceae</taxon>
        <taxon>Bacillus</taxon>
    </lineage>
</organism>
<evidence type="ECO:0008006" key="3">
    <source>
        <dbReference type="Google" id="ProtNLM"/>
    </source>
</evidence>
<evidence type="ECO:0000313" key="1">
    <source>
        <dbReference type="EMBL" id="APT44699.1"/>
    </source>
</evidence>
<dbReference type="AlphaFoldDB" id="A0A1L6ZDV6"/>
<dbReference type="Proteomes" id="UP000185426">
    <property type="component" value="Chromosome"/>
</dbReference>
<name>A0A1L6ZDV6_BACIA</name>
<dbReference type="Gene3D" id="3.30.565.10">
    <property type="entry name" value="Histidine kinase-like ATPase, C-terminal domain"/>
    <property type="match status" value="1"/>
</dbReference>
<dbReference type="RefSeq" id="WP_075621393.1">
    <property type="nucleotide sequence ID" value="NZ_CP015607.1"/>
</dbReference>
<gene>
    <name evidence="1" type="ORF">BSA145_01420</name>
</gene>
<proteinExistence type="predicted"/>
<protein>
    <recommendedName>
        <fullName evidence="3">DNA mismatch repair protein MutL</fullName>
    </recommendedName>
</protein>
<dbReference type="InterPro" id="IPR036890">
    <property type="entry name" value="HATPase_C_sf"/>
</dbReference>
<sequence>MELTHSEIKVSGNIISELSEKIPTNIIALNELIKNAYDAGSPMVEIHLNSRNNTLIIIDNGVGMDEEDINKLFHISASNKVFGEENEINGFKRLTQGSKGLGFLSVFKFGNKVTWVTTKKKRLEFSVEFSDLLKEDDITRYSLPIQHFPIKSEYKHGTKIEIEMNDYSIKSLIDYFSEKVNLNKVLNSFIDKDFTIHLDIDGEKHNTDHSIDLDKEYREKQLFRVKYNDTDEKIVFNYRGKKIYEVNYPFIGYRKYSLNIDIQIYNLTGGRRANINPLFHKSSDGQLTPLIYVNNNLFNNFSIFNPDVMKAVKYESVLPQMIGYISIKSSDKDISFNSDRTQFSQNNLTDEIVSFLESINKQIQEIGSQLKRELSQSYEFLTVSKINKEKMLEDFNGNTLIKHNLLLKELVTHSISDSEITYKLFDNKRIVEIIPKEKKRTKQTIDLKMGEDLKVELKDINNIKTTITLNNQIQKEFDKNKPGLWIIREENDDEIKEFKINIQSPQKPKVEQLITDLNIHQTYKYDELFSIINSFGEKDKGVRPELIHDEGSDIIDSKGEITFSTVREAKLTVKVIDKKTGLDYLGEFYFRIINPSNKITDIAEDNNDFIGMPVSKSLYFSTSIIEYINELNMLYTKDEYKYTFVSSVRTLVELVVNDILDKKSIEKQESLSENYKEVHSLYSEFIEEITNIKDKQVISNLFRTINTDREISGFIAFLNLSTHGSARIITKKQVELKNTEIKLLLEYLNFLSK</sequence>
<dbReference type="SUPFAM" id="SSF55874">
    <property type="entry name" value="ATPase domain of HSP90 chaperone/DNA topoisomerase II/histidine kinase"/>
    <property type="match status" value="1"/>
</dbReference>
<evidence type="ECO:0000313" key="2">
    <source>
        <dbReference type="Proteomes" id="UP000185426"/>
    </source>
</evidence>
<dbReference type="EMBL" id="CP015607">
    <property type="protein sequence ID" value="APT44699.1"/>
    <property type="molecule type" value="Genomic_DNA"/>
</dbReference>
<dbReference type="Pfam" id="PF13589">
    <property type="entry name" value="HATPase_c_3"/>
    <property type="match status" value="1"/>
</dbReference>
<accession>A0A1L6ZDV6</accession>